<protein>
    <submittedName>
        <fullName evidence="2">Uncharacterized protein</fullName>
    </submittedName>
</protein>
<organism evidence="2 3">
    <name type="scientific">Portunus trituberculatus</name>
    <name type="common">Swimming crab</name>
    <name type="synonym">Neptunus trituberculatus</name>
    <dbReference type="NCBI Taxonomy" id="210409"/>
    <lineage>
        <taxon>Eukaryota</taxon>
        <taxon>Metazoa</taxon>
        <taxon>Ecdysozoa</taxon>
        <taxon>Arthropoda</taxon>
        <taxon>Crustacea</taxon>
        <taxon>Multicrustacea</taxon>
        <taxon>Malacostraca</taxon>
        <taxon>Eumalacostraca</taxon>
        <taxon>Eucarida</taxon>
        <taxon>Decapoda</taxon>
        <taxon>Pleocyemata</taxon>
        <taxon>Brachyura</taxon>
        <taxon>Eubrachyura</taxon>
        <taxon>Portunoidea</taxon>
        <taxon>Portunidae</taxon>
        <taxon>Portuninae</taxon>
        <taxon>Portunus</taxon>
    </lineage>
</organism>
<reference evidence="2 3" key="1">
    <citation type="submission" date="2019-05" db="EMBL/GenBank/DDBJ databases">
        <title>Another draft genome of Portunus trituberculatus and its Hox gene families provides insights of decapod evolution.</title>
        <authorList>
            <person name="Jeong J.-H."/>
            <person name="Song I."/>
            <person name="Kim S."/>
            <person name="Choi T."/>
            <person name="Kim D."/>
            <person name="Ryu S."/>
            <person name="Kim W."/>
        </authorList>
    </citation>
    <scope>NUCLEOTIDE SEQUENCE [LARGE SCALE GENOMIC DNA]</scope>
    <source>
        <tissue evidence="2">Muscle</tissue>
    </source>
</reference>
<evidence type="ECO:0000256" key="1">
    <source>
        <dbReference type="SAM" id="MobiDB-lite"/>
    </source>
</evidence>
<accession>A0A5B7F1S5</accession>
<dbReference type="AlphaFoldDB" id="A0A5B7F1S5"/>
<dbReference type="EMBL" id="VSRR010004319">
    <property type="protein sequence ID" value="MPC39296.1"/>
    <property type="molecule type" value="Genomic_DNA"/>
</dbReference>
<keyword evidence="3" id="KW-1185">Reference proteome</keyword>
<sequence length="117" mass="13749">MEGSGTCVCWWSLGLQRRARYVTRRLLNVARKPPTSTGLRFIVKAAMKIVFHFPPHFSTSPLQRHFWNDNNNTCKYRLNYPVMANVSVGEEEEQARERSRRVRRQNIGDESKRNLKV</sequence>
<evidence type="ECO:0000313" key="3">
    <source>
        <dbReference type="Proteomes" id="UP000324222"/>
    </source>
</evidence>
<name>A0A5B7F1S5_PORTR</name>
<feature type="region of interest" description="Disordered" evidence="1">
    <location>
        <begin position="88"/>
        <end position="117"/>
    </location>
</feature>
<comment type="caution">
    <text evidence="2">The sequence shown here is derived from an EMBL/GenBank/DDBJ whole genome shotgun (WGS) entry which is preliminary data.</text>
</comment>
<proteinExistence type="predicted"/>
<feature type="compositionally biased region" description="Basic and acidic residues" evidence="1">
    <location>
        <begin position="106"/>
        <end position="117"/>
    </location>
</feature>
<gene>
    <name evidence="2" type="ORF">E2C01_032827</name>
</gene>
<dbReference type="Proteomes" id="UP000324222">
    <property type="component" value="Unassembled WGS sequence"/>
</dbReference>
<evidence type="ECO:0000313" key="2">
    <source>
        <dbReference type="EMBL" id="MPC39296.1"/>
    </source>
</evidence>